<comment type="subcellular location">
    <subcellularLocation>
        <location evidence="1">Cytoplasm</location>
    </subcellularLocation>
</comment>
<protein>
    <recommendedName>
        <fullName evidence="5">MIF4G domain-containing protein</fullName>
    </recommendedName>
</protein>
<dbReference type="FunFam" id="1.25.40.180:FF:000030">
    <property type="entry name" value="Regulator of nonsense transcripts UPF2"/>
    <property type="match status" value="1"/>
</dbReference>
<dbReference type="InterPro" id="IPR016024">
    <property type="entry name" value="ARM-type_fold"/>
</dbReference>
<dbReference type="Pfam" id="PF02854">
    <property type="entry name" value="MIF4G"/>
    <property type="match status" value="3"/>
</dbReference>
<evidence type="ECO:0000256" key="4">
    <source>
        <dbReference type="SAM" id="MobiDB-lite"/>
    </source>
</evidence>
<keyword evidence="2" id="KW-0963">Cytoplasm</keyword>
<feature type="domain" description="MIF4G" evidence="5">
    <location>
        <begin position="678"/>
        <end position="879"/>
    </location>
</feature>
<gene>
    <name evidence="6" type="ORF">POPTR_008G045400</name>
</gene>
<dbReference type="FunCoup" id="A0A2K1ZBR2">
    <property type="interactions" value="5537"/>
</dbReference>
<feature type="compositionally biased region" description="Low complexity" evidence="4">
    <location>
        <begin position="950"/>
        <end position="961"/>
    </location>
</feature>
<organism evidence="6 7">
    <name type="scientific">Populus trichocarpa</name>
    <name type="common">Western balsam poplar</name>
    <name type="synonym">Populus balsamifera subsp. trichocarpa</name>
    <dbReference type="NCBI Taxonomy" id="3694"/>
    <lineage>
        <taxon>Eukaryota</taxon>
        <taxon>Viridiplantae</taxon>
        <taxon>Streptophyta</taxon>
        <taxon>Embryophyta</taxon>
        <taxon>Tracheophyta</taxon>
        <taxon>Spermatophyta</taxon>
        <taxon>Magnoliopsida</taxon>
        <taxon>eudicotyledons</taxon>
        <taxon>Gunneridae</taxon>
        <taxon>Pentapetalae</taxon>
        <taxon>rosids</taxon>
        <taxon>fabids</taxon>
        <taxon>Malpighiales</taxon>
        <taxon>Salicaceae</taxon>
        <taxon>Saliceae</taxon>
        <taxon>Populus</taxon>
    </lineage>
</organism>
<feature type="compositionally biased region" description="Basic and acidic residues" evidence="4">
    <location>
        <begin position="426"/>
        <end position="466"/>
    </location>
</feature>
<dbReference type="GO" id="GO:0000184">
    <property type="term" value="P:nuclear-transcribed mRNA catabolic process, nonsense-mediated decay"/>
    <property type="evidence" value="ECO:0000318"/>
    <property type="project" value="GO_Central"/>
</dbReference>
<feature type="compositionally biased region" description="Polar residues" evidence="4">
    <location>
        <begin position="922"/>
        <end position="941"/>
    </location>
</feature>
<dbReference type="GO" id="GO:0005737">
    <property type="term" value="C:cytoplasm"/>
    <property type="evidence" value="ECO:0000318"/>
    <property type="project" value="GO_Central"/>
</dbReference>
<dbReference type="SMART" id="SM00543">
    <property type="entry name" value="MIF4G"/>
    <property type="match status" value="3"/>
</dbReference>
<dbReference type="InterPro" id="IPR007193">
    <property type="entry name" value="Upf2/Nmd2_C"/>
</dbReference>
<feature type="region of interest" description="Disordered" evidence="4">
    <location>
        <begin position="1"/>
        <end position="23"/>
    </location>
</feature>
<keyword evidence="3" id="KW-0175">Coiled coil</keyword>
<dbReference type="FunFam" id="1.25.40.180:FF:000026">
    <property type="entry name" value="Regulator of nonsense transcripts UPF2"/>
    <property type="match status" value="1"/>
</dbReference>
<evidence type="ECO:0000313" key="6">
    <source>
        <dbReference type="EMBL" id="PNT22716.1"/>
    </source>
</evidence>
<dbReference type="Gramene" id="Potri.008G045400.7.v4.1">
    <property type="protein sequence ID" value="Potri.008G045400.7.v4.1"/>
    <property type="gene ID" value="Potri.008G045400.v4.1"/>
</dbReference>
<feature type="coiled-coil region" evidence="3">
    <location>
        <begin position="270"/>
        <end position="315"/>
    </location>
</feature>
<dbReference type="STRING" id="3694.A0A2K1ZBR2"/>
<dbReference type="InParanoid" id="A0A2K1ZBR2"/>
<dbReference type="InterPro" id="IPR003890">
    <property type="entry name" value="MIF4G-like_typ-3"/>
</dbReference>
<evidence type="ECO:0000256" key="1">
    <source>
        <dbReference type="ARBA" id="ARBA00004496"/>
    </source>
</evidence>
<feature type="region of interest" description="Disordered" evidence="4">
    <location>
        <begin position="316"/>
        <end position="345"/>
    </location>
</feature>
<dbReference type="PANTHER" id="PTHR12839:SF7">
    <property type="entry name" value="REGULATOR OF NONSENSE TRANSCRIPTS 2"/>
    <property type="match status" value="1"/>
</dbReference>
<feature type="region of interest" description="Disordered" evidence="4">
    <location>
        <begin position="384"/>
        <end position="466"/>
    </location>
</feature>
<dbReference type="ExpressionAtlas" id="A0A2K1ZBR2">
    <property type="expression patterns" value="baseline and differential"/>
</dbReference>
<feature type="compositionally biased region" description="Basic and acidic residues" evidence="4">
    <location>
        <begin position="908"/>
        <end position="920"/>
    </location>
</feature>
<dbReference type="EMBL" id="CM009297">
    <property type="protein sequence ID" value="PNT22715.1"/>
    <property type="molecule type" value="Genomic_DNA"/>
</dbReference>
<dbReference type="Gramene" id="Potri.008G045400.5.v4.1">
    <property type="protein sequence ID" value="Potri.008G045400.5.v4.1"/>
    <property type="gene ID" value="Potri.008G045400.v4.1"/>
</dbReference>
<sequence length="1189" mass="134811">MDHHEDESRGGSVTPRKQDDEEAVARLEEMKKSIEAKVALRQSNLNPERPDSGFLRTLDSSIKRNTAVIKKLKQINEEQKEGLMEELRNVNLSKFVSEAVTSICDAKLRTSDIQAAVQICSLLHQRYKDFSPSLVQGLLKVFFPGKSGEDLDVDKNSKAMKKRSSLKLLLELYFVGVTEDSSIFINIIKDLTSIENLKDRDTTQTNLTLLASFARQGRVFLGLPLSGQETQEEFLKGLSITTDQKKIFRKAFHTYYDVVAELLKSEHASLRQMEHENAKMLNAKGELSDDNVSSYEKLRKSYDQLYRNVSSLAEALDMQPPVMPEDGHTTRVTSGEDASSPAAGKDTSLLEALWDDEDTRAFYECLPDLRAFVPAVLLGEAEPKANEHSAKTQDQPSELAPESDQGQPTQDMAEVSAESGPLQEGKSTEKGKDKEEKDKEKVKDSEKEKGKEKDAERKGENEKEKLKSLEGTNLDALLQRLPGCVSRDLIDQLTVDFCYLNSKSSRKKLVRALFNVPRTSLELLPYYSRMVATLSTCMKDVSSMLLQLLEEEFNFLINKKDQMNIETKIRNIRFIGELCKFRIAPASTVFSCLKACLDDFTHHNIDVACNLLETCGRFLYRTPETTVRMANMLEILMRLKNVKNLDPRHSTLVENAYYLCKPPERSARVSKVRPPLYQYIRKLLFSDLDKSSIEHVLRQLRKLPWSECEAYLLKCFMKVHKGKYGQIHLIASLTAGLSRYHDEFAVAVVDEVLEEIRLGLELNDYGMQQRRIAHMRFLGELYNYEHVDSSVIFETLYWILMFGHDTPEQDVLDPPEDCFRIRMVITLLDTCGHYFDRGSSKRKLNRFLMHFQRYILSKGLLPLDVEFDLQDLFAELRPNMIRYSSIEEVNAALIELEENEQTVSTDKFNSEKHSDTDKPLCRTTSSTISANGQSILNGNEENGSHEDIGGSDTDSGSGTIDQDGHDEEELDDENHDGGVDTEDEDDDGDGPASEEEDEVHVRQKVAEVDPLEVASFEQELRAVMQESMEQRRQELRGRPALNMVIPMNLFEGSAKDHHGRAVGGESGDEDEEAGGNKDVQVKVLVKRGNKQQTKQLYIPRDCSLVQSTKQKEAAEFEEKQDIKRLVLEYNDREEEENNGLGTQTLNWMTGGTSRVTGRGSTWEGSSGRGTGSRYRHHHHSGSGLHGRRR</sequence>
<reference evidence="6" key="2">
    <citation type="submission" date="2017-07" db="EMBL/GenBank/DDBJ databases">
        <title>WGS assembly of Populus trichocarpa.</title>
        <authorList>
            <person name="Tuskan G."/>
            <person name="Difazio S."/>
            <person name="Jansson S."/>
            <person name="Bohlmann J."/>
            <person name="Grigoriev I."/>
            <person name="Hellsten U."/>
            <person name="Putnam N."/>
            <person name="Ralph S."/>
            <person name="Rombauts S."/>
            <person name="Salamov A."/>
            <person name="Schein J."/>
            <person name="Sterck L."/>
            <person name="Aerts A."/>
            <person name="Bhalerao R."/>
            <person name="Bhalerao R."/>
            <person name="Blaudez D."/>
            <person name="Boerjan W."/>
            <person name="Brun A."/>
            <person name="Brunner A."/>
            <person name="Busov V."/>
            <person name="Campbell M."/>
            <person name="Carlson J."/>
            <person name="Chalot M."/>
            <person name="Chapman J."/>
            <person name="Chen G."/>
            <person name="Cooper D."/>
            <person name="Coutinho P."/>
            <person name="Couturier J."/>
            <person name="Covert S."/>
            <person name="Cronk Q."/>
            <person name="Cunningham R."/>
            <person name="Davis J."/>
            <person name="Degroeve S."/>
            <person name="Dejardin A."/>
            <person name="Depamphilis C."/>
            <person name="Detter J."/>
            <person name="Dirks B."/>
            <person name="Dubchak I."/>
            <person name="Duplessis S."/>
            <person name="Ehlting J."/>
            <person name="Ellis B."/>
            <person name="Gendler K."/>
            <person name="Goodstein D."/>
            <person name="Gribskov M."/>
            <person name="Grimwood J."/>
            <person name="Groover A."/>
            <person name="Gunter L."/>
            <person name="Hamberger B."/>
            <person name="Heinze B."/>
            <person name="Helariutta Y."/>
            <person name="Henrissat B."/>
            <person name="Holligan D."/>
            <person name="Holt R."/>
            <person name="Huang W."/>
            <person name="Islam-Faridi N."/>
            <person name="Jones S."/>
            <person name="Jones-Rhoades M."/>
            <person name="Jorgensen R."/>
            <person name="Joshi C."/>
            <person name="Kangasjarvi J."/>
            <person name="Karlsson J."/>
            <person name="Kelleher C."/>
            <person name="Kirkpatrick R."/>
            <person name="Kirst M."/>
            <person name="Kohler A."/>
            <person name="Kalluri U."/>
            <person name="Larimer F."/>
            <person name="Leebens-Mack J."/>
            <person name="Leple J."/>
            <person name="Locascio P."/>
            <person name="Lou Y."/>
            <person name="Lucas S."/>
            <person name="Martin F."/>
            <person name="Montanini B."/>
            <person name="Napoli C."/>
            <person name="Nelson D."/>
            <person name="Nelson C."/>
            <person name="Nieminen K."/>
            <person name="Nilsson O."/>
            <person name="Pereda V."/>
            <person name="Peter G."/>
            <person name="Philippe R."/>
            <person name="Pilate G."/>
            <person name="Poliakov A."/>
            <person name="Razumovskaya J."/>
            <person name="Richardson P."/>
            <person name="Rinaldi C."/>
            <person name="Ritland K."/>
            <person name="Rouze P."/>
            <person name="Ryaboy D."/>
            <person name="Schmutz J."/>
            <person name="Schrader J."/>
            <person name="Segerman B."/>
            <person name="Shin H."/>
            <person name="Siddiqui A."/>
            <person name="Sterky F."/>
            <person name="Terry A."/>
            <person name="Tsai C."/>
            <person name="Uberbacher E."/>
            <person name="Unneberg P."/>
            <person name="Vahala J."/>
            <person name="Wall K."/>
            <person name="Wessler S."/>
            <person name="Yang G."/>
            <person name="Yin T."/>
            <person name="Douglas C."/>
            <person name="Marra M."/>
            <person name="Sandberg G."/>
            <person name="Van De Peer Y."/>
            <person name="Rokhsar D."/>
        </authorList>
    </citation>
    <scope>NUCLEOTIDE SEQUENCE</scope>
    <source>
        <strain evidence="6">Nisqually-1</strain>
    </source>
</reference>
<proteinExistence type="predicted"/>
<dbReference type="Gene3D" id="1.25.40.180">
    <property type="match status" value="3"/>
</dbReference>
<reference evidence="6 7" key="1">
    <citation type="journal article" date="2006" name="Science">
        <title>The genome of black cottonwood, Populus trichocarpa (Torr. &amp; Gray).</title>
        <authorList>
            <person name="Tuskan G.A."/>
            <person name="Difazio S."/>
            <person name="Jansson S."/>
            <person name="Bohlmann J."/>
            <person name="Grigoriev I."/>
            <person name="Hellsten U."/>
            <person name="Putnam N."/>
            <person name="Ralph S."/>
            <person name="Rombauts S."/>
            <person name="Salamov A."/>
            <person name="Schein J."/>
            <person name="Sterck L."/>
            <person name="Aerts A."/>
            <person name="Bhalerao R.R."/>
            <person name="Bhalerao R.P."/>
            <person name="Blaudez D."/>
            <person name="Boerjan W."/>
            <person name="Brun A."/>
            <person name="Brunner A."/>
            <person name="Busov V."/>
            <person name="Campbell M."/>
            <person name="Carlson J."/>
            <person name="Chalot M."/>
            <person name="Chapman J."/>
            <person name="Chen G.L."/>
            <person name="Cooper D."/>
            <person name="Coutinho P.M."/>
            <person name="Couturier J."/>
            <person name="Covert S."/>
            <person name="Cronk Q."/>
            <person name="Cunningham R."/>
            <person name="Davis J."/>
            <person name="Degroeve S."/>
            <person name="Dejardin A."/>
            <person name="Depamphilis C."/>
            <person name="Detter J."/>
            <person name="Dirks B."/>
            <person name="Dubchak I."/>
            <person name="Duplessis S."/>
            <person name="Ehlting J."/>
            <person name="Ellis B."/>
            <person name="Gendler K."/>
            <person name="Goodstein D."/>
            <person name="Gribskov M."/>
            <person name="Grimwood J."/>
            <person name="Groover A."/>
            <person name="Gunter L."/>
            <person name="Hamberger B."/>
            <person name="Heinze B."/>
            <person name="Helariutta Y."/>
            <person name="Henrissat B."/>
            <person name="Holligan D."/>
            <person name="Holt R."/>
            <person name="Huang W."/>
            <person name="Islam-Faridi N."/>
            <person name="Jones S."/>
            <person name="Jones-Rhoades M."/>
            <person name="Jorgensen R."/>
            <person name="Joshi C."/>
            <person name="Kangasjarvi J."/>
            <person name="Karlsson J."/>
            <person name="Kelleher C."/>
            <person name="Kirkpatrick R."/>
            <person name="Kirst M."/>
            <person name="Kohler A."/>
            <person name="Kalluri U."/>
            <person name="Larimer F."/>
            <person name="Leebens-Mack J."/>
            <person name="Leple J.C."/>
            <person name="Locascio P."/>
            <person name="Lou Y."/>
            <person name="Lucas S."/>
            <person name="Martin F."/>
            <person name="Montanini B."/>
            <person name="Napoli C."/>
            <person name="Nelson D.R."/>
            <person name="Nelson C."/>
            <person name="Nieminen K."/>
            <person name="Nilsson O."/>
            <person name="Pereda V."/>
            <person name="Peter G."/>
            <person name="Philippe R."/>
            <person name="Pilate G."/>
            <person name="Poliakov A."/>
            <person name="Razumovskaya J."/>
            <person name="Richardson P."/>
            <person name="Rinaldi C."/>
            <person name="Ritland K."/>
            <person name="Rouze P."/>
            <person name="Ryaboy D."/>
            <person name="Schmutz J."/>
            <person name="Schrader J."/>
            <person name="Segerman B."/>
            <person name="Shin H."/>
            <person name="Siddiqui A."/>
            <person name="Sterky F."/>
            <person name="Terry A."/>
            <person name="Tsai C.J."/>
            <person name="Uberbacher E."/>
            <person name="Unneberg P."/>
            <person name="Vahala J."/>
            <person name="Wall K."/>
            <person name="Wessler S."/>
            <person name="Yang G."/>
            <person name="Yin T."/>
            <person name="Douglas C."/>
            <person name="Marra M."/>
            <person name="Sandberg G."/>
            <person name="Van de Peer Y."/>
            <person name="Rokhsar D."/>
        </authorList>
    </citation>
    <scope>NUCLEOTIDE SEQUENCE [LARGE SCALE GENOMIC DNA]</scope>
    <source>
        <strain evidence="7">cv. Nisqually</strain>
        <strain evidence="6">Nisqually-1</strain>
    </source>
</reference>
<dbReference type="PANTHER" id="PTHR12839">
    <property type="entry name" value="NONSENSE-MEDIATED MRNA DECAY PROTEIN 2 UP-FRAMESHIFT SUPPRESSOR 2"/>
    <property type="match status" value="1"/>
</dbReference>
<dbReference type="EMBL" id="CM009297">
    <property type="protein sequence ID" value="PNT22716.1"/>
    <property type="molecule type" value="Genomic_DNA"/>
</dbReference>
<dbReference type="Gramene" id="Potri.008G045400.6.v4.1">
    <property type="protein sequence ID" value="Potri.008G045400.6.v4.1"/>
    <property type="gene ID" value="Potri.008G045400.v4.1"/>
</dbReference>
<name>A0A2K1ZBR2_POPTR</name>
<evidence type="ECO:0000313" key="7">
    <source>
        <dbReference type="Proteomes" id="UP000006729"/>
    </source>
</evidence>
<feature type="domain" description="MIF4G" evidence="5">
    <location>
        <begin position="62"/>
        <end position="284"/>
    </location>
</feature>
<dbReference type="Gramene" id="Potri.008G045400.4.v4.1">
    <property type="protein sequence ID" value="Potri.008G045400.4.v4.1"/>
    <property type="gene ID" value="Potri.008G045400.v4.1"/>
</dbReference>
<dbReference type="GO" id="GO:0035145">
    <property type="term" value="C:exon-exon junction complex"/>
    <property type="evidence" value="ECO:0000318"/>
    <property type="project" value="GO_Central"/>
</dbReference>
<feature type="domain" description="MIF4G" evidence="5">
    <location>
        <begin position="475"/>
        <end position="663"/>
    </location>
</feature>
<feature type="region of interest" description="Disordered" evidence="4">
    <location>
        <begin position="900"/>
        <end position="1006"/>
    </location>
</feature>
<dbReference type="OMA" id="DFQHHQI"/>
<dbReference type="OrthoDB" id="27832at2759"/>
<evidence type="ECO:0000256" key="2">
    <source>
        <dbReference type="ARBA" id="ARBA00022490"/>
    </source>
</evidence>
<dbReference type="Proteomes" id="UP000006729">
    <property type="component" value="Chromosome 8"/>
</dbReference>
<evidence type="ECO:0000256" key="3">
    <source>
        <dbReference type="SAM" id="Coils"/>
    </source>
</evidence>
<dbReference type="InterPro" id="IPR039762">
    <property type="entry name" value="Nmd2/UPF2"/>
</dbReference>
<dbReference type="AlphaFoldDB" id="A0A2K1ZBR2"/>
<feature type="compositionally biased region" description="Acidic residues" evidence="4">
    <location>
        <begin position="964"/>
        <end position="998"/>
    </location>
</feature>
<feature type="compositionally biased region" description="Low complexity" evidence="4">
    <location>
        <begin position="1149"/>
        <end position="1165"/>
    </location>
</feature>
<keyword evidence="7" id="KW-1185">Reference proteome</keyword>
<feature type="region of interest" description="Disordered" evidence="4">
    <location>
        <begin position="1132"/>
        <end position="1189"/>
    </location>
</feature>
<dbReference type="SUPFAM" id="SSF48371">
    <property type="entry name" value="ARM repeat"/>
    <property type="match status" value="3"/>
</dbReference>
<dbReference type="FunFam" id="1.25.40.180:FF:000033">
    <property type="entry name" value="Regulator of nonsense transcripts UPF2"/>
    <property type="match status" value="1"/>
</dbReference>
<feature type="region of interest" description="Disordered" evidence="4">
    <location>
        <begin position="1054"/>
        <end position="1079"/>
    </location>
</feature>
<dbReference type="GO" id="GO:0003723">
    <property type="term" value="F:RNA binding"/>
    <property type="evidence" value="ECO:0007669"/>
    <property type="project" value="InterPro"/>
</dbReference>
<accession>A0A2K1ZBR2</accession>
<dbReference type="SMR" id="A0A2K1ZBR2"/>
<dbReference type="Pfam" id="PF04050">
    <property type="entry name" value="Upf2"/>
    <property type="match status" value="1"/>
</dbReference>
<feature type="compositionally biased region" description="Basic residues" evidence="4">
    <location>
        <begin position="1173"/>
        <end position="1189"/>
    </location>
</feature>
<evidence type="ECO:0000259" key="5">
    <source>
        <dbReference type="SMART" id="SM00543"/>
    </source>
</evidence>